<dbReference type="Proteomes" id="UP001145742">
    <property type="component" value="Unassembled WGS sequence"/>
</dbReference>
<reference evidence="6" key="1">
    <citation type="submission" date="2019-10" db="EMBL/GenBank/DDBJ databases">
        <authorList>
            <person name="Soares A.E.R."/>
            <person name="Aleixo A."/>
            <person name="Schneider P."/>
            <person name="Miyaki C.Y."/>
            <person name="Schneider M.P."/>
            <person name="Mello C."/>
            <person name="Vasconcelos A.T.R."/>
        </authorList>
    </citation>
    <scope>NUCLEOTIDE SEQUENCE</scope>
    <source>
        <tissue evidence="6">Muscle</tissue>
    </source>
</reference>
<evidence type="ECO:0000256" key="2">
    <source>
        <dbReference type="ARBA" id="ARBA00022737"/>
    </source>
</evidence>
<dbReference type="EMBL" id="WHWB01034255">
    <property type="protein sequence ID" value="KAJ7412292.1"/>
    <property type="molecule type" value="Genomic_DNA"/>
</dbReference>
<comment type="subcellular location">
    <subcellularLocation>
        <location evidence="1">Cell projection</location>
    </subcellularLocation>
</comment>
<dbReference type="Pfam" id="PF00595">
    <property type="entry name" value="PDZ"/>
    <property type="match status" value="3"/>
</dbReference>
<evidence type="ECO:0000256" key="3">
    <source>
        <dbReference type="ARBA" id="ARBA00023273"/>
    </source>
</evidence>
<dbReference type="InterPro" id="IPR033028">
    <property type="entry name" value="Whirlin_HN-like_dom2"/>
</dbReference>
<evidence type="ECO:0000259" key="5">
    <source>
        <dbReference type="PROSITE" id="PS50106"/>
    </source>
</evidence>
<sequence length="796" mass="86154">MSAELDGVSVHSSSSSSGSLGSAAGPAPRPLSANVRRLHQALTALLSEAERERFILCLNAYHGRRNVCDLVRSLRALLDGPRRRQLLPLLRLVLPRSDQLLFDQYTAEGPYLPPPGRPPPPPAPPPVVPGELRQVTLRRSKAHEGLGFSIRGGAEHGVGIYVSLVEPGSLAEREGLRVGDQILGVNGKSLDRVTHAEAVKVLKGCKKLNLSVHSVGRIPGGYVTNHIYTWVDPQGRSVSPPTGLPHHQNSSLRRDSEKRSHLQLLQEGDEKKVVVWVEPAGVMDREGLTSMFTWTKEGCGETSEPLLVPKGAPRELERDLGQGMERQDNGECFPLPEGRDKWDIGKEFLAVRVVNLVLNEGKSLGLMIRGGAEYSLGIYITGVDKGSEAESTGLKVGDQILEVNGRSFLSIPHDEAVKLLKSSRHLIMTVKDIGRLPHARTTVDETRWITSSQLGETLVSSAGAVGDHAMEMAARPVFYRGLAGSQVTLSSMVNQTRVMLEEQARHLLNEQERATMGYYLDEYKEGNISVDALVMALFELLNTHAKFSLLSEVRGVISPQDLDRFDNLVLKREIESMKARQPAGPSAATDSYSMMSYSDTVSSSSSHFTATTVSSARNTSELEGAGDCHQSSINTLPDVSLLSDSGQTLSEDSGVDIGELETSGKDKSRQPGPGKSRSLKEGMRSEGAAEGASKPPGLLEPTSCLIRVSKSAPTLGIAIEGGANTRQPLPRIVTIQRGGSAHNCGKLKVGHVILEVNGTGLRGKEHREAARIIAEAFKLKEKDYIDFLVTEFNVAL</sequence>
<dbReference type="PANTHER" id="PTHR23116:SF37">
    <property type="entry name" value="WHIRLIN"/>
    <property type="match status" value="1"/>
</dbReference>
<keyword evidence="3" id="KW-0966">Cell projection</keyword>
<feature type="region of interest" description="Disordered" evidence="4">
    <location>
        <begin position="642"/>
        <end position="698"/>
    </location>
</feature>
<comment type="caution">
    <text evidence="6">The sequence shown here is derived from an EMBL/GenBank/DDBJ whole genome shotgun (WGS) entry which is preliminary data.</text>
</comment>
<feature type="region of interest" description="Disordered" evidence="4">
    <location>
        <begin position="237"/>
        <end position="259"/>
    </location>
</feature>
<dbReference type="SUPFAM" id="SSF50156">
    <property type="entry name" value="PDZ domain-like"/>
    <property type="match status" value="3"/>
</dbReference>
<feature type="region of interest" description="Disordered" evidence="4">
    <location>
        <begin position="1"/>
        <end position="28"/>
    </location>
</feature>
<dbReference type="PANTHER" id="PTHR23116">
    <property type="entry name" value="PDZ DOMAIN CONTAINING WHIRLIN AND HARMONIN-RELATED"/>
    <property type="match status" value="1"/>
</dbReference>
<feature type="domain" description="PDZ" evidence="5">
    <location>
        <begin position="134"/>
        <end position="203"/>
    </location>
</feature>
<accession>A0ABQ9CZE1</accession>
<dbReference type="Gene3D" id="1.20.1160.20">
    <property type="match status" value="2"/>
</dbReference>
<keyword evidence="2" id="KW-0677">Repeat</keyword>
<dbReference type="InterPro" id="IPR001478">
    <property type="entry name" value="PDZ"/>
</dbReference>
<evidence type="ECO:0000313" key="7">
    <source>
        <dbReference type="Proteomes" id="UP001145742"/>
    </source>
</evidence>
<protein>
    <recommendedName>
        <fullName evidence="5">PDZ domain-containing protein</fullName>
    </recommendedName>
</protein>
<dbReference type="InterPro" id="IPR036034">
    <property type="entry name" value="PDZ_sf"/>
</dbReference>
<proteinExistence type="predicted"/>
<organism evidence="6 7">
    <name type="scientific">Willisornis vidua</name>
    <name type="common">Xingu scale-backed antbird</name>
    <dbReference type="NCBI Taxonomy" id="1566151"/>
    <lineage>
        <taxon>Eukaryota</taxon>
        <taxon>Metazoa</taxon>
        <taxon>Chordata</taxon>
        <taxon>Craniata</taxon>
        <taxon>Vertebrata</taxon>
        <taxon>Euteleostomi</taxon>
        <taxon>Archelosauria</taxon>
        <taxon>Archosauria</taxon>
        <taxon>Dinosauria</taxon>
        <taxon>Saurischia</taxon>
        <taxon>Theropoda</taxon>
        <taxon>Coelurosauria</taxon>
        <taxon>Aves</taxon>
        <taxon>Neognathae</taxon>
        <taxon>Neoaves</taxon>
        <taxon>Telluraves</taxon>
        <taxon>Australaves</taxon>
        <taxon>Passeriformes</taxon>
        <taxon>Thamnophilidae</taxon>
        <taxon>Willisornis</taxon>
    </lineage>
</organism>
<dbReference type="SMART" id="SM00228">
    <property type="entry name" value="PDZ"/>
    <property type="match status" value="3"/>
</dbReference>
<dbReference type="InterPro" id="IPR051844">
    <property type="entry name" value="USH2_Complex_Protein"/>
</dbReference>
<feature type="domain" description="PDZ" evidence="5">
    <location>
        <begin position="705"/>
        <end position="776"/>
    </location>
</feature>
<name>A0ABQ9CZE1_9PASS</name>
<feature type="compositionally biased region" description="Polar residues" evidence="4">
    <location>
        <begin position="642"/>
        <end position="651"/>
    </location>
</feature>
<evidence type="ECO:0000313" key="6">
    <source>
        <dbReference type="EMBL" id="KAJ7412292.1"/>
    </source>
</evidence>
<evidence type="ECO:0000256" key="1">
    <source>
        <dbReference type="ARBA" id="ARBA00004316"/>
    </source>
</evidence>
<dbReference type="PROSITE" id="PS50106">
    <property type="entry name" value="PDZ"/>
    <property type="match status" value="3"/>
</dbReference>
<dbReference type="CDD" id="cd06742">
    <property type="entry name" value="PDZ3_FL-whirlin-like"/>
    <property type="match status" value="1"/>
</dbReference>
<feature type="domain" description="PDZ" evidence="5">
    <location>
        <begin position="353"/>
        <end position="423"/>
    </location>
</feature>
<keyword evidence="7" id="KW-1185">Reference proteome</keyword>
<dbReference type="CDD" id="cd07357">
    <property type="entry name" value="HN_L-whirlin_R2_like"/>
    <property type="match status" value="1"/>
</dbReference>
<dbReference type="CDD" id="cd06741">
    <property type="entry name" value="PDZ2_FL-whirlin"/>
    <property type="match status" value="1"/>
</dbReference>
<evidence type="ECO:0000256" key="4">
    <source>
        <dbReference type="SAM" id="MobiDB-lite"/>
    </source>
</evidence>
<feature type="compositionally biased region" description="Low complexity" evidence="4">
    <location>
        <begin position="12"/>
        <end position="28"/>
    </location>
</feature>
<gene>
    <name evidence="6" type="ORF">WISP_97865</name>
</gene>
<dbReference type="CDD" id="cd06740">
    <property type="entry name" value="PDZ1_FL-whirlin"/>
    <property type="match status" value="1"/>
</dbReference>
<dbReference type="Gene3D" id="2.30.42.10">
    <property type="match status" value="3"/>
</dbReference>